<dbReference type="RefSeq" id="WP_134174184.1">
    <property type="nucleotide sequence ID" value="NZ_SODI01000001.1"/>
</dbReference>
<dbReference type="Pfam" id="PF13338">
    <property type="entry name" value="AbiEi_4"/>
    <property type="match status" value="1"/>
</dbReference>
<dbReference type="AlphaFoldDB" id="A0A4Y8KTA1"/>
<dbReference type="InterPro" id="IPR025159">
    <property type="entry name" value="AbiEi_N"/>
</dbReference>
<dbReference type="EMBL" id="SOHQ01000028">
    <property type="protein sequence ID" value="TFD78540.1"/>
    <property type="molecule type" value="Genomic_DNA"/>
</dbReference>
<evidence type="ECO:0000313" key="3">
    <source>
        <dbReference type="Proteomes" id="UP000298218"/>
    </source>
</evidence>
<accession>A0A4Y8KTA1</accession>
<feature type="domain" description="AbiEi antitoxin N-terminal" evidence="1">
    <location>
        <begin position="11"/>
        <end position="46"/>
    </location>
</feature>
<keyword evidence="3" id="KW-1185">Reference proteome</keyword>
<gene>
    <name evidence="2" type="ORF">E3T53_10160</name>
</gene>
<dbReference type="Proteomes" id="UP000298218">
    <property type="component" value="Unassembled WGS sequence"/>
</dbReference>
<reference evidence="2 3" key="1">
    <citation type="submission" date="2019-03" db="EMBL/GenBank/DDBJ databases">
        <title>Genomics of glacier-inhabiting Cryobacterium strains.</title>
        <authorList>
            <person name="Liu Q."/>
            <person name="Xin Y.-H."/>
        </authorList>
    </citation>
    <scope>NUCLEOTIDE SEQUENCE [LARGE SCALE GENOMIC DNA]</scope>
    <source>
        <strain evidence="2 3">CGMCC 1.4292</strain>
    </source>
</reference>
<evidence type="ECO:0000313" key="2">
    <source>
        <dbReference type="EMBL" id="TFD78540.1"/>
    </source>
</evidence>
<organism evidence="2 3">
    <name type="scientific">Cryobacterium psychrophilum</name>
    <dbReference type="NCBI Taxonomy" id="41988"/>
    <lineage>
        <taxon>Bacteria</taxon>
        <taxon>Bacillati</taxon>
        <taxon>Actinomycetota</taxon>
        <taxon>Actinomycetes</taxon>
        <taxon>Micrococcales</taxon>
        <taxon>Microbacteriaceae</taxon>
        <taxon>Cryobacterium</taxon>
    </lineage>
</organism>
<dbReference type="OrthoDB" id="9789781at2"/>
<protein>
    <recommendedName>
        <fullName evidence="1">AbiEi antitoxin N-terminal domain-containing protein</fullName>
    </recommendedName>
</protein>
<proteinExistence type="predicted"/>
<evidence type="ECO:0000259" key="1">
    <source>
        <dbReference type="Pfam" id="PF13338"/>
    </source>
</evidence>
<name>A0A4Y8KTA1_9MICO</name>
<sequence>MKLTSELDGAILRRRDLARAGINWRSVDALVDAGAITRIAPGAYARTDQIDDDTASLASIALRKPQATLALASALDRHDLTDAIPSRIDIALPRGSRTLKTPNAHIRWHSFDAATFEIGRETIELADGIRIGLYGAERTIIDAFRTRHTNGPEQANEALKRWLRRPGSQPSELLSMAKSFPKALPAIRSALEILL</sequence>
<comment type="caution">
    <text evidence="2">The sequence shown here is derived from an EMBL/GenBank/DDBJ whole genome shotgun (WGS) entry which is preliminary data.</text>
</comment>